<evidence type="ECO:0008006" key="4">
    <source>
        <dbReference type="Google" id="ProtNLM"/>
    </source>
</evidence>
<reference evidence="2 3" key="1">
    <citation type="journal article" date="2022" name="Front. Microbiol.">
        <title>High genomic differentiation and limited gene flow indicate recent cryptic speciation within the genus Laspinema (cyanobacteria).</title>
        <authorList>
            <person name="Stanojkovic A."/>
            <person name="Skoupy S."/>
            <person name="Skaloud P."/>
            <person name="Dvorak P."/>
        </authorList>
    </citation>
    <scope>NUCLEOTIDE SEQUENCE [LARGE SCALE GENOMIC DNA]</scope>
    <source>
        <strain evidence="2 3">D2a</strain>
    </source>
</reference>
<evidence type="ECO:0000313" key="3">
    <source>
        <dbReference type="Proteomes" id="UP001525890"/>
    </source>
</evidence>
<feature type="region of interest" description="Disordered" evidence="1">
    <location>
        <begin position="124"/>
        <end position="150"/>
    </location>
</feature>
<evidence type="ECO:0000256" key="1">
    <source>
        <dbReference type="SAM" id="MobiDB-lite"/>
    </source>
</evidence>
<name>A0ABT2N139_9CYAN</name>
<feature type="region of interest" description="Disordered" evidence="1">
    <location>
        <begin position="41"/>
        <end position="81"/>
    </location>
</feature>
<dbReference type="EMBL" id="JAMXFF010000062">
    <property type="protein sequence ID" value="MCT7969856.1"/>
    <property type="molecule type" value="Genomic_DNA"/>
</dbReference>
<organism evidence="2 3">
    <name type="scientific">Laspinema palackyanum D2a</name>
    <dbReference type="NCBI Taxonomy" id="2953684"/>
    <lineage>
        <taxon>Bacteria</taxon>
        <taxon>Bacillati</taxon>
        <taxon>Cyanobacteriota</taxon>
        <taxon>Cyanophyceae</taxon>
        <taxon>Oscillatoriophycideae</taxon>
        <taxon>Oscillatoriales</taxon>
        <taxon>Laspinemataceae</taxon>
        <taxon>Laspinema</taxon>
        <taxon>Laspinema palackyanum</taxon>
    </lineage>
</organism>
<comment type="caution">
    <text evidence="2">The sequence shown here is derived from an EMBL/GenBank/DDBJ whole genome shotgun (WGS) entry which is preliminary data.</text>
</comment>
<evidence type="ECO:0000313" key="2">
    <source>
        <dbReference type="EMBL" id="MCT7969856.1"/>
    </source>
</evidence>
<accession>A0ABT2N139</accession>
<proteinExistence type="predicted"/>
<keyword evidence="3" id="KW-1185">Reference proteome</keyword>
<protein>
    <recommendedName>
        <fullName evidence="4">Transposase</fullName>
    </recommendedName>
</protein>
<gene>
    <name evidence="2" type="ORF">NG799_26425</name>
</gene>
<dbReference type="RefSeq" id="WP_368009301.1">
    <property type="nucleotide sequence ID" value="NZ_JAMXFF010000062.1"/>
</dbReference>
<dbReference type="Proteomes" id="UP001525890">
    <property type="component" value="Unassembled WGS sequence"/>
</dbReference>
<sequence length="150" mass="16168">MKPKGGRGKKAPYETKLMRVPVPMESQVEELSARYREFVAAGGNPEQPPSLLESPRGLLSGDTGRAQQETPPSMLESRLFSGKTGRAQLLLGVRSPGVRGDRRSYAGGNRHDWGRLVDAAGSVFGGIGEGDQQHQAADRSQTRASPRTRA</sequence>